<feature type="transmembrane region" description="Helical" evidence="2">
    <location>
        <begin position="219"/>
        <end position="239"/>
    </location>
</feature>
<keyword evidence="2" id="KW-0472">Membrane</keyword>
<keyword evidence="4" id="KW-1185">Reference proteome</keyword>
<reference evidence="3 4" key="1">
    <citation type="journal article" date="2013" name="PLoS ONE">
        <title>Predicting the Proteins of Angomonas deanei, Strigomonas culicis and Their Respective Endosymbionts Reveals New Aspects of the Trypanosomatidae Family.</title>
        <authorList>
            <person name="Motta M.C."/>
            <person name="Martins A.C."/>
            <person name="de Souza S.S."/>
            <person name="Catta-Preta C.M."/>
            <person name="Silva R."/>
            <person name="Klein C.C."/>
            <person name="de Almeida L.G."/>
            <person name="de Lima Cunha O."/>
            <person name="Ciapina L.P."/>
            <person name="Brocchi M."/>
            <person name="Colabardini A.C."/>
            <person name="de Araujo Lima B."/>
            <person name="Machado C.R."/>
            <person name="de Almeida Soares C.M."/>
            <person name="Probst C.M."/>
            <person name="de Menezes C.B."/>
            <person name="Thompson C.E."/>
            <person name="Bartholomeu D.C."/>
            <person name="Gradia D.F."/>
            <person name="Pavoni D.P."/>
            <person name="Grisard E.C."/>
            <person name="Fantinatti-Garboggini F."/>
            <person name="Marchini F.K."/>
            <person name="Rodrigues-Luiz G.F."/>
            <person name="Wagner G."/>
            <person name="Goldman G.H."/>
            <person name="Fietto J.L."/>
            <person name="Elias M.C."/>
            <person name="Goldman M.H."/>
            <person name="Sagot M.F."/>
            <person name="Pereira M."/>
            <person name="Stoco P.H."/>
            <person name="de Mendonca-Neto R.P."/>
            <person name="Teixeira S.M."/>
            <person name="Maciel T.E."/>
            <person name="de Oliveira Mendes T.A."/>
            <person name="Urmenyi T.P."/>
            <person name="de Souza W."/>
            <person name="Schenkman S."/>
            <person name="de Vasconcelos A.T."/>
        </authorList>
    </citation>
    <scope>NUCLEOTIDE SEQUENCE [LARGE SCALE GENOMIC DNA]</scope>
</reference>
<organism evidence="3 4">
    <name type="scientific">Strigomonas culicis</name>
    <dbReference type="NCBI Taxonomy" id="28005"/>
    <lineage>
        <taxon>Eukaryota</taxon>
        <taxon>Discoba</taxon>
        <taxon>Euglenozoa</taxon>
        <taxon>Kinetoplastea</taxon>
        <taxon>Metakinetoplastina</taxon>
        <taxon>Trypanosomatida</taxon>
        <taxon>Trypanosomatidae</taxon>
        <taxon>Strigomonadinae</taxon>
        <taxon>Strigomonas</taxon>
    </lineage>
</organism>
<sequence length="375" mass="41616">MTSHGSRNITELLINASALDLSGSGLEVTDAGPPPSPLFLFFWLCASVLGYLIFVVARPLARESHEREVSGKVWTTARRKWLARQLYAVPWAWALTDGLHRLFCYLLLRPTTLWRRQLLPLPTWMDPWLSQLRLHVFCGSLLEGFNPRLRTFYAATMELLEHRPSSQYTTFNASHECGLDWLLPVADSLLAPAPHLLEKVSAFPSAAARVAALQEYRMVALYAVLASLFVCFYVFLNLLSCIHGRSRRKAAEEDLPADRQGEKNAKEDEEKDTANAGQAALVVPDDTAAQKPRRRRGEADDSWVNSPEAAEEEARWAKREVARARKAAAAAQRATSRGVTAAVQECWPALAACVYGGMYAAVGDAVTHDLVFPAL</sequence>
<gene>
    <name evidence="3" type="ORF">STCU_07751</name>
</gene>
<evidence type="ECO:0000256" key="2">
    <source>
        <dbReference type="SAM" id="Phobius"/>
    </source>
</evidence>
<name>S9U3G9_9TRYP</name>
<evidence type="ECO:0000313" key="4">
    <source>
        <dbReference type="Proteomes" id="UP000015354"/>
    </source>
</evidence>
<accession>S9U3G9</accession>
<evidence type="ECO:0008006" key="5">
    <source>
        <dbReference type="Google" id="ProtNLM"/>
    </source>
</evidence>
<feature type="compositionally biased region" description="Basic and acidic residues" evidence="1">
    <location>
        <begin position="250"/>
        <end position="268"/>
    </location>
</feature>
<comment type="caution">
    <text evidence="3">The sequence shown here is derived from an EMBL/GenBank/DDBJ whole genome shotgun (WGS) entry which is preliminary data.</text>
</comment>
<feature type="transmembrane region" description="Helical" evidence="2">
    <location>
        <begin position="38"/>
        <end position="57"/>
    </location>
</feature>
<dbReference type="AlphaFoldDB" id="S9U3G9"/>
<feature type="region of interest" description="Disordered" evidence="1">
    <location>
        <begin position="250"/>
        <end position="310"/>
    </location>
</feature>
<evidence type="ECO:0000313" key="3">
    <source>
        <dbReference type="EMBL" id="EPY23354.1"/>
    </source>
</evidence>
<keyword evidence="2" id="KW-0812">Transmembrane</keyword>
<protein>
    <recommendedName>
        <fullName evidence="5">Transmembrane protein</fullName>
    </recommendedName>
</protein>
<dbReference type="OrthoDB" id="248096at2759"/>
<dbReference type="EMBL" id="ATMH01007751">
    <property type="protein sequence ID" value="EPY23354.1"/>
    <property type="molecule type" value="Genomic_DNA"/>
</dbReference>
<evidence type="ECO:0000256" key="1">
    <source>
        <dbReference type="SAM" id="MobiDB-lite"/>
    </source>
</evidence>
<dbReference type="Proteomes" id="UP000015354">
    <property type="component" value="Unassembled WGS sequence"/>
</dbReference>
<keyword evidence="2" id="KW-1133">Transmembrane helix</keyword>
<proteinExistence type="predicted"/>